<dbReference type="CDD" id="cd07357">
    <property type="entry name" value="HN_L-whirlin_R2_like"/>
    <property type="match status" value="1"/>
</dbReference>
<dbReference type="InterPro" id="IPR051844">
    <property type="entry name" value="USH2_Complex_Protein"/>
</dbReference>
<feature type="region of interest" description="Disordered" evidence="14">
    <location>
        <begin position="743"/>
        <end position="813"/>
    </location>
</feature>
<dbReference type="PANTHER" id="PTHR23116">
    <property type="entry name" value="PDZ DOMAIN CONTAINING WHIRLIN AND HARMONIN-RELATED"/>
    <property type="match status" value="1"/>
</dbReference>
<dbReference type="GO" id="GO:0045202">
    <property type="term" value="C:synapse"/>
    <property type="evidence" value="ECO:0007669"/>
    <property type="project" value="UniProtKB-SubCell"/>
</dbReference>
<sequence>MNAQLDGLSVSSSSTGSLGSAAGAGSGGGAGLRLLSANVRQLHQALTALLSEAEREQFTHCLNAYHARRNVFDLVSTLRVLLDSPVKRRLLPMLRLVIPRSDQLLFDQYTAEGLYLPATAPYRQPAWGGPDGAGLGEVRLVSLRRAKAHEGLGFSIRGGSEHGVGIYVSLVEPGSLAEKEGLRIGDQILRVNDKSLSRVTHAEAVKALKGSKKLVLSVYSAGRVPGGYVTNHIYTWVDPQGRSISPPSGLPQPHGSALRQREGDRRSTLHLLQGGDEKKVNLVLGDGRSLGLTIRGGAEYGLGIYITGVDPGSEAESSGLKVGDQILEVNGRSFLNILHDEAVKLLKSSQHLILTVKDVGRLPHARTTVDETKWIASSRIGDTATNSAGSGHTAYSELFPGDLTTEGTDKLGFYKGPAGSQVTLSSLGNQARVLLEEQARHLLNEQERATMSYYLEEYRGGSVSVEALVMALFELLNTHAKFSLLSEVRGTISPQDLERFDHLVLRREIESMKARQPPGPGTGDTYSMVSYSDTGSSTGSHGTSTTVSSARNTLDLEETGEAVQSNMSTLPDVSLDDVKSTAEGLPSYKPPPPPPPLVQQRKPGSQDLQPPSSASSHSGIVFSAPQNRSPPAGTAPTPEAPSAQDSPSSPIYASISPANPSTKRPLDAHLALVTQHPIGPFPRVQSPPHLKSPPSEATLAGGCLPPPSPSGRPDQTGTNQHFVMVEVHRPDSEPDVNEVRALPQTRTASTLSQLSDSGQTLSEDSGVDAGEVEASAPGRGRQMVSTKSRSSKEPPRNERSTEGATKPPGLLEPTSTLIRVKKSAATLGIAIEGGANTRQPLPRIVTIQRGGSAHNCGQLKVGHVILEVNGLTLRGKEHREAARIIADAFKTKERGYIDFLVTEFNVML</sequence>
<dbReference type="CDD" id="cd06741">
    <property type="entry name" value="PDZ2_FL-whirlin"/>
    <property type="match status" value="1"/>
</dbReference>
<feature type="compositionally biased region" description="Basic and acidic residues" evidence="14">
    <location>
        <begin position="790"/>
        <end position="801"/>
    </location>
</feature>
<feature type="region of interest" description="Disordered" evidence="14">
    <location>
        <begin position="580"/>
        <end position="664"/>
    </location>
</feature>
<dbReference type="PROSITE" id="PS50106">
    <property type="entry name" value="PDZ"/>
    <property type="match status" value="3"/>
</dbReference>
<keyword evidence="6" id="KW-0677">Repeat</keyword>
<evidence type="ECO:0000313" key="16">
    <source>
        <dbReference type="EMBL" id="KAF6328414.1"/>
    </source>
</evidence>
<evidence type="ECO:0000256" key="13">
    <source>
        <dbReference type="ARBA" id="ARBA00074537"/>
    </source>
</evidence>
<dbReference type="GO" id="GO:0007605">
    <property type="term" value="P:sensory perception of sound"/>
    <property type="evidence" value="ECO:0007669"/>
    <property type="project" value="UniProtKB-KW"/>
</dbReference>
<dbReference type="CDD" id="cd06742">
    <property type="entry name" value="PDZ3_FL-whirlin-like"/>
    <property type="match status" value="1"/>
</dbReference>
<dbReference type="GO" id="GO:0001917">
    <property type="term" value="C:photoreceptor inner segment"/>
    <property type="evidence" value="ECO:0007669"/>
    <property type="project" value="TreeGrafter"/>
</dbReference>
<dbReference type="CDD" id="cd07356">
    <property type="entry name" value="HN_L-whirlin_R1_like"/>
    <property type="match status" value="1"/>
</dbReference>
<evidence type="ECO:0000256" key="1">
    <source>
        <dbReference type="ARBA" id="ARBA00004496"/>
    </source>
</evidence>
<dbReference type="GO" id="GO:0060088">
    <property type="term" value="P:auditory receptor cell stereocilium organization"/>
    <property type="evidence" value="ECO:0007669"/>
    <property type="project" value="TreeGrafter"/>
</dbReference>
<dbReference type="InterPro" id="IPR033028">
    <property type="entry name" value="Whirlin_HN-like_dom2"/>
</dbReference>
<feature type="domain" description="PDZ" evidence="15">
    <location>
        <begin position="279"/>
        <end position="349"/>
    </location>
</feature>
<dbReference type="SUPFAM" id="SSF50156">
    <property type="entry name" value="PDZ domain-like"/>
    <property type="match status" value="3"/>
</dbReference>
<keyword evidence="9" id="KW-0966">Cell projection</keyword>
<evidence type="ECO:0000256" key="14">
    <source>
        <dbReference type="SAM" id="MobiDB-lite"/>
    </source>
</evidence>
<dbReference type="FunFam" id="2.30.42.10:FF:000079">
    <property type="entry name" value="Whirlin a"/>
    <property type="match status" value="1"/>
</dbReference>
<dbReference type="Gene3D" id="2.30.42.10">
    <property type="match status" value="3"/>
</dbReference>
<keyword evidence="7" id="KW-1009">Hearing</keyword>
<gene>
    <name evidence="16" type="ORF">mRhiFer1_018369</name>
</gene>
<protein>
    <recommendedName>
        <fullName evidence="13">Whirlin</fullName>
    </recommendedName>
</protein>
<proteinExistence type="predicted"/>
<dbReference type="GO" id="GO:0005886">
    <property type="term" value="C:plasma membrane"/>
    <property type="evidence" value="ECO:0007669"/>
    <property type="project" value="TreeGrafter"/>
</dbReference>
<evidence type="ECO:0000256" key="4">
    <source>
        <dbReference type="ARBA" id="ARBA00022490"/>
    </source>
</evidence>
<dbReference type="GO" id="GO:0030426">
    <property type="term" value="C:growth cone"/>
    <property type="evidence" value="ECO:0007669"/>
    <property type="project" value="UniProtKB-SubCell"/>
</dbReference>
<dbReference type="SMART" id="SM00228">
    <property type="entry name" value="PDZ"/>
    <property type="match status" value="3"/>
</dbReference>
<dbReference type="Gene3D" id="1.20.1160.20">
    <property type="match status" value="2"/>
</dbReference>
<feature type="compositionally biased region" description="Polar residues" evidence="14">
    <location>
        <begin position="602"/>
        <end position="618"/>
    </location>
</feature>
<organism evidence="16 17">
    <name type="scientific">Rhinolophus ferrumequinum</name>
    <name type="common">Greater horseshoe bat</name>
    <dbReference type="NCBI Taxonomy" id="59479"/>
    <lineage>
        <taxon>Eukaryota</taxon>
        <taxon>Metazoa</taxon>
        <taxon>Chordata</taxon>
        <taxon>Craniata</taxon>
        <taxon>Vertebrata</taxon>
        <taxon>Euteleostomi</taxon>
        <taxon>Mammalia</taxon>
        <taxon>Eutheria</taxon>
        <taxon>Laurasiatheria</taxon>
        <taxon>Chiroptera</taxon>
        <taxon>Yinpterochiroptera</taxon>
        <taxon>Rhinolophoidea</taxon>
        <taxon>Rhinolophidae</taxon>
        <taxon>Rhinolophinae</taxon>
        <taxon>Rhinolophus</taxon>
    </lineage>
</organism>
<dbReference type="InterPro" id="IPR001478">
    <property type="entry name" value="PDZ"/>
</dbReference>
<evidence type="ECO:0000259" key="15">
    <source>
        <dbReference type="PROSITE" id="PS50106"/>
    </source>
</evidence>
<keyword evidence="5" id="KW-0597">Phosphoprotein</keyword>
<dbReference type="PANTHER" id="PTHR23116:SF37">
    <property type="entry name" value="WHIRLIN"/>
    <property type="match status" value="1"/>
</dbReference>
<evidence type="ECO:0000256" key="7">
    <source>
        <dbReference type="ARBA" id="ARBA00022740"/>
    </source>
</evidence>
<dbReference type="FunFam" id="1.20.1160.20:FF:000003">
    <property type="entry name" value="Whirlin a"/>
    <property type="match status" value="1"/>
</dbReference>
<feature type="region of interest" description="Disordered" evidence="14">
    <location>
        <begin position="678"/>
        <end position="718"/>
    </location>
</feature>
<feature type="region of interest" description="Disordered" evidence="14">
    <location>
        <begin position="244"/>
        <end position="265"/>
    </location>
</feature>
<accession>A0A7J7VTE0</accession>
<feature type="region of interest" description="Disordered" evidence="14">
    <location>
        <begin position="511"/>
        <end position="552"/>
    </location>
</feature>
<comment type="subcellular location">
    <subcellularLocation>
        <location evidence="2">Cell projection</location>
        <location evidence="2">Growth cone</location>
    </subcellularLocation>
    <subcellularLocation>
        <location evidence="3">Cell projection</location>
        <location evidence="3">Stereocilium</location>
    </subcellularLocation>
    <subcellularLocation>
        <location evidence="1">Cytoplasm</location>
    </subcellularLocation>
    <subcellularLocation>
        <location evidence="10">Synapse</location>
    </subcellularLocation>
</comment>
<evidence type="ECO:0000256" key="3">
    <source>
        <dbReference type="ARBA" id="ARBA00004645"/>
    </source>
</evidence>
<dbReference type="EMBL" id="JACAGC010000012">
    <property type="protein sequence ID" value="KAF6328414.1"/>
    <property type="molecule type" value="Genomic_DNA"/>
</dbReference>
<evidence type="ECO:0000256" key="12">
    <source>
        <dbReference type="ARBA" id="ARBA00065164"/>
    </source>
</evidence>
<feature type="compositionally biased region" description="Polar residues" evidence="14">
    <location>
        <begin position="744"/>
        <end position="763"/>
    </location>
</feature>
<feature type="compositionally biased region" description="Low complexity" evidence="14">
    <location>
        <begin position="530"/>
        <end position="549"/>
    </location>
</feature>
<dbReference type="AlphaFoldDB" id="A0A7J7VTE0"/>
<evidence type="ECO:0000256" key="11">
    <source>
        <dbReference type="ARBA" id="ARBA00053543"/>
    </source>
</evidence>
<dbReference type="GO" id="GO:0002142">
    <property type="term" value="C:stereocilia ankle link complex"/>
    <property type="evidence" value="ECO:0007669"/>
    <property type="project" value="TreeGrafter"/>
</dbReference>
<evidence type="ECO:0000256" key="5">
    <source>
        <dbReference type="ARBA" id="ARBA00022553"/>
    </source>
</evidence>
<feature type="domain" description="PDZ" evidence="15">
    <location>
        <begin position="140"/>
        <end position="215"/>
    </location>
</feature>
<dbReference type="InterPro" id="IPR036034">
    <property type="entry name" value="PDZ_sf"/>
</dbReference>
<keyword evidence="8" id="KW-0770">Synapse</keyword>
<comment type="subunit">
    <text evidence="12">Forms homooligomers. Interacts (via C-terminal PDZ domain) with MYO15A; this interaction is necessary for localization of WHRN to stereocilia tips. Interacts (via C-terminal PDZ domain) with MPP1/p55. Interacts with LRRC4C/NGL1. Interacts with MYO7A. Interacts with RPGR. Interacts with EPS8. Interacts with CASK. Interacts with CIB2. Component of USH2 complex, composed of ADGRV1, PDZD7, USH2A and WHRN. Interacts (via PDZ domains) with PDZD7; the interaction is direct. Interacts (via N-terminal PDZ domain) with USH2A (via cytoplasmic region). Interacts with ADGRV1/MASS1 (via cytoplasmic region).</text>
</comment>
<feature type="compositionally biased region" description="Pro residues" evidence="14">
    <location>
        <begin position="588"/>
        <end position="597"/>
    </location>
</feature>
<dbReference type="FunFam" id="1.20.1160.20:FF:000002">
    <property type="entry name" value="Whirlin a"/>
    <property type="match status" value="1"/>
</dbReference>
<dbReference type="InterPro" id="IPR047056">
    <property type="entry name" value="Whirlin_HN-like_dom1"/>
</dbReference>
<dbReference type="GO" id="GO:0005737">
    <property type="term" value="C:cytoplasm"/>
    <property type="evidence" value="ECO:0007669"/>
    <property type="project" value="UniProtKB-SubCell"/>
</dbReference>
<evidence type="ECO:0000313" key="17">
    <source>
        <dbReference type="Proteomes" id="UP000585614"/>
    </source>
</evidence>
<name>A0A7J7VTE0_RHIFE</name>
<evidence type="ECO:0000256" key="10">
    <source>
        <dbReference type="ARBA" id="ARBA00034103"/>
    </source>
</evidence>
<feature type="compositionally biased region" description="Low complexity" evidence="14">
    <location>
        <begin position="629"/>
        <end position="661"/>
    </location>
</feature>
<evidence type="ECO:0000256" key="2">
    <source>
        <dbReference type="ARBA" id="ARBA00004624"/>
    </source>
</evidence>
<comment type="function">
    <text evidence="11">Involved in hearing and vision as member of the USH2 complex. Necessary for elongation and maintenance of inner and outer hair cell stereocilia in the organ of Corti in the inner ear. Involved in the maintenance of the hair bundle ankle region, which connects stereocilia in cochlear hair cells of the inner ear. In retina photoreceptors, required for the maintenance of periciliary membrane complex that seems to play a role in regulating intracellular protein transport.</text>
</comment>
<dbReference type="GO" id="GO:0005929">
    <property type="term" value="C:cilium"/>
    <property type="evidence" value="ECO:0007669"/>
    <property type="project" value="TreeGrafter"/>
</dbReference>
<keyword evidence="4" id="KW-0963">Cytoplasm</keyword>
<reference evidence="16 17" key="1">
    <citation type="journal article" date="2020" name="Nature">
        <title>Six reference-quality genomes reveal evolution of bat adaptations.</title>
        <authorList>
            <person name="Jebb D."/>
            <person name="Huang Z."/>
            <person name="Pippel M."/>
            <person name="Hughes G.M."/>
            <person name="Lavrichenko K."/>
            <person name="Devanna P."/>
            <person name="Winkler S."/>
            <person name="Jermiin L.S."/>
            <person name="Skirmuntt E.C."/>
            <person name="Katzourakis A."/>
            <person name="Burkitt-Gray L."/>
            <person name="Ray D.A."/>
            <person name="Sullivan K.A.M."/>
            <person name="Roscito J.G."/>
            <person name="Kirilenko B.M."/>
            <person name="Davalos L.M."/>
            <person name="Corthals A.P."/>
            <person name="Power M.L."/>
            <person name="Jones G."/>
            <person name="Ransome R.D."/>
            <person name="Dechmann D.K.N."/>
            <person name="Locatelli A.G."/>
            <person name="Puechmaille S.J."/>
            <person name="Fedrigo O."/>
            <person name="Jarvis E.D."/>
            <person name="Hiller M."/>
            <person name="Vernes S.C."/>
            <person name="Myers E.W."/>
            <person name="Teeling E.C."/>
        </authorList>
    </citation>
    <scope>NUCLEOTIDE SEQUENCE [LARGE SCALE GENOMIC DNA]</scope>
    <source>
        <strain evidence="16">MRhiFer1</strain>
        <tissue evidence="16">Lung</tissue>
    </source>
</reference>
<evidence type="ECO:0000256" key="9">
    <source>
        <dbReference type="ARBA" id="ARBA00023273"/>
    </source>
</evidence>
<evidence type="ECO:0000256" key="6">
    <source>
        <dbReference type="ARBA" id="ARBA00022737"/>
    </source>
</evidence>
<feature type="domain" description="PDZ" evidence="15">
    <location>
        <begin position="817"/>
        <end position="888"/>
    </location>
</feature>
<comment type="caution">
    <text evidence="16">The sequence shown here is derived from an EMBL/GenBank/DDBJ whole genome shotgun (WGS) entry which is preliminary data.</text>
</comment>
<dbReference type="Proteomes" id="UP000585614">
    <property type="component" value="Unassembled WGS sequence"/>
</dbReference>
<evidence type="ECO:0000256" key="8">
    <source>
        <dbReference type="ARBA" id="ARBA00023018"/>
    </source>
</evidence>
<dbReference type="FunFam" id="2.30.42.10:FF:000111">
    <property type="entry name" value="Whirlin a"/>
    <property type="match status" value="1"/>
</dbReference>
<dbReference type="Pfam" id="PF00595">
    <property type="entry name" value="PDZ"/>
    <property type="match status" value="3"/>
</dbReference>
<dbReference type="GO" id="GO:0032426">
    <property type="term" value="C:stereocilium tip"/>
    <property type="evidence" value="ECO:0007669"/>
    <property type="project" value="TreeGrafter"/>
</dbReference>
<dbReference type="FunFam" id="2.30.42.10:FF:000087">
    <property type="entry name" value="Whirlin a"/>
    <property type="match status" value="1"/>
</dbReference>
<dbReference type="CDD" id="cd06740">
    <property type="entry name" value="PDZ1_FL-whirlin"/>
    <property type="match status" value="1"/>
</dbReference>